<sequence>MARRGGSRHSNPTANQHTKNNKSKSRNKKKSKKSTQSRVQDAFQIASKQTGSDSETEFDSYFNSKSHKKKNSAILNIRSKIEGGNEDEESDDDFDDEELDSDEALTSDDDYDVLNSKFSQSLRDRGENGTNYDADDWEGGYDSVDEDELIPLSEVWDRDDNDLKHSIGGSSSNTSSKKNVEEDIVLNDDDDSDSESDSESESDSDDDDSSDDEEDKDDEDPFDEIESDSDIENEGAELDHVLANINSKLPKSALQKEKKHLINDKAEENLFGLSTSGKKLSLADMMKDMDEETNSEAILLPKSDANSNADEDADDDEEDRENKAFSVPLPQSIQQRKERKAAYDIQKEEVTKWKDTILRNRQAEVLNFQSKKASAKHNSTLFKPITTPLNKLDSQLDSILDASNIESKKTEDLFDDIDQAKRFQEIEED</sequence>
<dbReference type="EMBL" id="BSXS01001826">
    <property type="protein sequence ID" value="GME77367.1"/>
    <property type="molecule type" value="Genomic_DNA"/>
</dbReference>
<name>A0ACB5SZN1_AMBMO</name>
<proteinExistence type="predicted"/>
<reference evidence="1" key="1">
    <citation type="submission" date="2023-04" db="EMBL/GenBank/DDBJ databases">
        <title>Ambrosiozyma monospora NBRC 10751.</title>
        <authorList>
            <person name="Ichikawa N."/>
            <person name="Sato H."/>
            <person name="Tonouchi N."/>
        </authorList>
    </citation>
    <scope>NUCLEOTIDE SEQUENCE</scope>
    <source>
        <strain evidence="1">NBRC 10751</strain>
    </source>
</reference>
<evidence type="ECO:0000313" key="2">
    <source>
        <dbReference type="Proteomes" id="UP001165064"/>
    </source>
</evidence>
<protein>
    <submittedName>
        <fullName evidence="1">Unnamed protein product</fullName>
    </submittedName>
</protein>
<organism evidence="1 2">
    <name type="scientific">Ambrosiozyma monospora</name>
    <name type="common">Yeast</name>
    <name type="synonym">Endomycopsis monosporus</name>
    <dbReference type="NCBI Taxonomy" id="43982"/>
    <lineage>
        <taxon>Eukaryota</taxon>
        <taxon>Fungi</taxon>
        <taxon>Dikarya</taxon>
        <taxon>Ascomycota</taxon>
        <taxon>Saccharomycotina</taxon>
        <taxon>Pichiomycetes</taxon>
        <taxon>Pichiales</taxon>
        <taxon>Pichiaceae</taxon>
        <taxon>Ambrosiozyma</taxon>
    </lineage>
</organism>
<keyword evidence="2" id="KW-1185">Reference proteome</keyword>
<comment type="caution">
    <text evidence="1">The sequence shown here is derived from an EMBL/GenBank/DDBJ whole genome shotgun (WGS) entry which is preliminary data.</text>
</comment>
<gene>
    <name evidence="1" type="ORF">Amon02_000300700</name>
</gene>
<evidence type="ECO:0000313" key="1">
    <source>
        <dbReference type="EMBL" id="GME77367.1"/>
    </source>
</evidence>
<accession>A0ACB5SZN1</accession>
<dbReference type="Proteomes" id="UP001165064">
    <property type="component" value="Unassembled WGS sequence"/>
</dbReference>